<gene>
    <name evidence="3" type="ORF">C8P67_12515</name>
</gene>
<name>A0A3E0DWM4_9FLAO</name>
<organism evidence="3 4">
    <name type="scientific">Flavobacterium aquicola</name>
    <dbReference type="NCBI Taxonomy" id="1682742"/>
    <lineage>
        <taxon>Bacteria</taxon>
        <taxon>Pseudomonadati</taxon>
        <taxon>Bacteroidota</taxon>
        <taxon>Flavobacteriia</taxon>
        <taxon>Flavobacteriales</taxon>
        <taxon>Flavobacteriaceae</taxon>
        <taxon>Flavobacterium</taxon>
    </lineage>
</organism>
<evidence type="ECO:0000259" key="2">
    <source>
        <dbReference type="Pfam" id="PF20016"/>
    </source>
</evidence>
<feature type="transmembrane region" description="Helical" evidence="1">
    <location>
        <begin position="40"/>
        <end position="65"/>
    </location>
</feature>
<dbReference type="InterPro" id="IPR045535">
    <property type="entry name" value="ThsA_Macro"/>
</dbReference>
<accession>A0A3E0DWM4</accession>
<dbReference type="AlphaFoldDB" id="A0A3E0DWM4"/>
<feature type="domain" description="Thoeris protein ThsA Macro" evidence="2">
    <location>
        <begin position="115"/>
        <end position="299"/>
    </location>
</feature>
<protein>
    <recommendedName>
        <fullName evidence="2">Thoeris protein ThsA Macro domain-containing protein</fullName>
    </recommendedName>
</protein>
<keyword evidence="1" id="KW-0812">Transmembrane</keyword>
<reference evidence="3 4" key="1">
    <citation type="submission" date="2018-08" db="EMBL/GenBank/DDBJ databases">
        <title>Genomic Encyclopedia of Archaeal and Bacterial Type Strains, Phase II (KMG-II): from individual species to whole genera.</title>
        <authorList>
            <person name="Goeker M."/>
        </authorList>
    </citation>
    <scope>NUCLEOTIDE SEQUENCE [LARGE SCALE GENOMIC DNA]</scope>
    <source>
        <strain evidence="3 4">DSM 100880</strain>
    </source>
</reference>
<evidence type="ECO:0000256" key="1">
    <source>
        <dbReference type="SAM" id="Phobius"/>
    </source>
</evidence>
<dbReference type="EMBL" id="QUNI01000025">
    <property type="protein sequence ID" value="REG90448.1"/>
    <property type="molecule type" value="Genomic_DNA"/>
</dbReference>
<keyword evidence="1" id="KW-1133">Transmembrane helix</keyword>
<feature type="transmembrane region" description="Helical" evidence="1">
    <location>
        <begin position="77"/>
        <end position="95"/>
    </location>
</feature>
<keyword evidence="4" id="KW-1185">Reference proteome</keyword>
<evidence type="ECO:0000313" key="4">
    <source>
        <dbReference type="Proteomes" id="UP000257136"/>
    </source>
</evidence>
<dbReference type="Proteomes" id="UP000257136">
    <property type="component" value="Unassembled WGS sequence"/>
</dbReference>
<proteinExistence type="predicted"/>
<sequence>MKLVQDIILMKFTRNMDFSMKKITSKFVYAFLYDYSKSRVLNIFLTFFGIIGFLWTLVECFSWLFDNLNYPEELRKFIRANLKIGLLIIAILSVYNHRRKSKIQKTFTNTDLTVIIEFCDIFKQEGAIIIPVCDTFDNDIPSGLVNSKTLHGQFIEKYYPGNVPALNAEIVRSLANIGSVPIENNPNLKGNSNRFEIGTTCPIKTTNEYFYLSALTYMKDTGNVEMQPQNIYDFLSNVWNFIPNHGEYHDVVNIPVIGTGLNRLPASYTNQFIVQEIVNSFFVTSKVQTFCKTLRICLHQKNYKFYNFDDINILFCHIDNYLNR</sequence>
<comment type="caution">
    <text evidence="3">The sequence shown here is derived from an EMBL/GenBank/DDBJ whole genome shotgun (WGS) entry which is preliminary data.</text>
</comment>
<dbReference type="Pfam" id="PF20016">
    <property type="entry name" value="ThsA_Macro"/>
    <property type="match status" value="1"/>
</dbReference>
<evidence type="ECO:0000313" key="3">
    <source>
        <dbReference type="EMBL" id="REG90448.1"/>
    </source>
</evidence>
<keyword evidence="1" id="KW-0472">Membrane</keyword>